<dbReference type="RefSeq" id="WP_038693724.1">
    <property type="nucleotide sequence ID" value="NZ_CP009286.1"/>
</dbReference>
<dbReference type="OrthoDB" id="2989159at2"/>
<dbReference type="STRING" id="169760.PSTEL_04560"/>
<dbReference type="AlphaFoldDB" id="A0A089LLT4"/>
<accession>A0A089LLT4</accession>
<evidence type="ECO:0000313" key="1">
    <source>
        <dbReference type="EMBL" id="AIQ62481.1"/>
    </source>
</evidence>
<protein>
    <recommendedName>
        <fullName evidence="3">Peptidase C39-like domain-containing protein</fullName>
    </recommendedName>
</protein>
<dbReference type="Proteomes" id="UP000029507">
    <property type="component" value="Chromosome"/>
</dbReference>
<reference evidence="1 2" key="1">
    <citation type="submission" date="2014-08" db="EMBL/GenBank/DDBJ databases">
        <title>Comparative genomics of the Paenibacillus odorifer group.</title>
        <authorList>
            <person name="den Bakker H.C."/>
            <person name="Tsai Y.-C."/>
            <person name="Martin N."/>
            <person name="Korlach J."/>
            <person name="Wiedmann M."/>
        </authorList>
    </citation>
    <scope>NUCLEOTIDE SEQUENCE [LARGE SCALE GENOMIC DNA]</scope>
    <source>
        <strain evidence="1 2">DSM 14472</strain>
    </source>
</reference>
<dbReference type="EMBL" id="CP009286">
    <property type="protein sequence ID" value="AIQ62481.1"/>
    <property type="molecule type" value="Genomic_DNA"/>
</dbReference>
<gene>
    <name evidence="1" type="ORF">PSTEL_04560</name>
</gene>
<dbReference type="KEGG" id="pste:PSTEL_04560"/>
<evidence type="ECO:0000313" key="2">
    <source>
        <dbReference type="Proteomes" id="UP000029507"/>
    </source>
</evidence>
<keyword evidence="2" id="KW-1185">Reference proteome</keyword>
<name>A0A089LLT4_9BACL</name>
<proteinExistence type="predicted"/>
<evidence type="ECO:0008006" key="3">
    <source>
        <dbReference type="Google" id="ProtNLM"/>
    </source>
</evidence>
<sequence length="174" mass="19150">MTSSDTDYANDCAVVATLEIMGYKWGSLTNTQKRTAYNAIVNSSYFSSSSGVGYDKNDQIFKVGSEAIGKPTQVTSDDPEKFTNVNNYSTLKSYLQSYGPYYLSFNQNPYGSHTVTVKGIRKYNLTINYTTGGSDNYSEGFIAINDHWQSDGVDAFMNIDGLSITTYLTAIVAN</sequence>
<dbReference type="HOGENOM" id="CLU_1538585_0_0_9"/>
<organism evidence="1 2">
    <name type="scientific">Paenibacillus stellifer</name>
    <dbReference type="NCBI Taxonomy" id="169760"/>
    <lineage>
        <taxon>Bacteria</taxon>
        <taxon>Bacillati</taxon>
        <taxon>Bacillota</taxon>
        <taxon>Bacilli</taxon>
        <taxon>Bacillales</taxon>
        <taxon>Paenibacillaceae</taxon>
        <taxon>Paenibacillus</taxon>
    </lineage>
</organism>